<accession>A0A1T0A7U2</accession>
<feature type="chain" id="PRO_5036310837" evidence="1">
    <location>
        <begin position="23"/>
        <end position="206"/>
    </location>
</feature>
<dbReference type="EMBL" id="UGQE01000004">
    <property type="protein sequence ID" value="STZ14191.1"/>
    <property type="molecule type" value="Genomic_DNA"/>
</dbReference>
<feature type="signal peptide" evidence="1">
    <location>
        <begin position="1"/>
        <end position="22"/>
    </location>
</feature>
<evidence type="ECO:0000313" key="5">
    <source>
        <dbReference type="Proteomes" id="UP000255279"/>
    </source>
</evidence>
<keyword evidence="1" id="KW-0732">Signal</keyword>
<proteinExistence type="predicted"/>
<evidence type="ECO:0000256" key="1">
    <source>
        <dbReference type="SAM" id="SignalP"/>
    </source>
</evidence>
<organism evidence="2 4">
    <name type="scientific">Moraxella caviae</name>
    <dbReference type="NCBI Taxonomy" id="34060"/>
    <lineage>
        <taxon>Bacteria</taxon>
        <taxon>Pseudomonadati</taxon>
        <taxon>Pseudomonadota</taxon>
        <taxon>Gammaproteobacteria</taxon>
        <taxon>Moraxellales</taxon>
        <taxon>Moraxellaceae</taxon>
        <taxon>Moraxella</taxon>
    </lineage>
</organism>
<dbReference type="EMBL" id="MUXU01000019">
    <property type="protein sequence ID" value="OOR91767.1"/>
    <property type="molecule type" value="Genomic_DNA"/>
</dbReference>
<reference evidence="3 5" key="2">
    <citation type="submission" date="2018-06" db="EMBL/GenBank/DDBJ databases">
        <authorList>
            <consortium name="Pathogen Informatics"/>
            <person name="Doyle S."/>
        </authorList>
    </citation>
    <scope>NUCLEOTIDE SEQUENCE [LARGE SCALE GENOMIC DNA]</scope>
    <source>
        <strain evidence="3 5">NCTC10293</strain>
    </source>
</reference>
<evidence type="ECO:0000313" key="3">
    <source>
        <dbReference type="EMBL" id="STZ14191.1"/>
    </source>
</evidence>
<keyword evidence="4" id="KW-1185">Reference proteome</keyword>
<dbReference type="RefSeq" id="WP_078275937.1">
    <property type="nucleotide sequence ID" value="NZ_CAACXO010000045.1"/>
</dbReference>
<gene>
    <name evidence="2" type="ORF">B0181_02640</name>
    <name evidence="3" type="ORF">NCTC10293_01781</name>
</gene>
<protein>
    <submittedName>
        <fullName evidence="2">Uncharacterized protein</fullName>
    </submittedName>
</protein>
<name>A0A1T0A7U2_9GAMM</name>
<dbReference type="Proteomes" id="UP000190435">
    <property type="component" value="Unassembled WGS sequence"/>
</dbReference>
<sequence>MKAIISKALLCVILTSSTISLANEGFDKDVQEYAKIHDVGINEAKKALTIELHRDGIIDLIENQYKGRLAGIYIENKPTYKIVVRLTGDGVNQTTRLPIKNQTNISVPVELIYGAKATRDVAREQLKKAKKLAQQYLTNVQMVGFNEKTGQINVEVKGKNTDETQAKINQLLEAWKNPNVDLNIVFVNYSIVPMAMAYGGVPVADK</sequence>
<dbReference type="Proteomes" id="UP000255279">
    <property type="component" value="Unassembled WGS sequence"/>
</dbReference>
<dbReference type="AlphaFoldDB" id="A0A1T0A7U2"/>
<evidence type="ECO:0000313" key="4">
    <source>
        <dbReference type="Proteomes" id="UP000190435"/>
    </source>
</evidence>
<reference evidence="2 4" key="1">
    <citation type="submission" date="2017-02" db="EMBL/GenBank/DDBJ databases">
        <title>Draft genome sequence of Moraxella caviae CCUG 355 type strain.</title>
        <authorList>
            <person name="Engstrom-Jakobsson H."/>
            <person name="Salva-Serra F."/>
            <person name="Thorell K."/>
            <person name="Gonzales-Siles L."/>
            <person name="Karlsson R."/>
            <person name="Boulund F."/>
            <person name="Engstrand L."/>
            <person name="Moore E."/>
        </authorList>
    </citation>
    <scope>NUCLEOTIDE SEQUENCE [LARGE SCALE GENOMIC DNA]</scope>
    <source>
        <strain evidence="2 4">CCUG 355</strain>
    </source>
</reference>
<evidence type="ECO:0000313" key="2">
    <source>
        <dbReference type="EMBL" id="OOR91767.1"/>
    </source>
</evidence>
<dbReference type="OrthoDB" id="6028486at2"/>